<comment type="caution">
    <text evidence="9">The sequence shown here is derived from an EMBL/GenBank/DDBJ whole genome shotgun (WGS) entry which is preliminary data.</text>
</comment>
<protein>
    <recommendedName>
        <fullName evidence="2">histidine kinase</fullName>
        <ecNumber evidence="2">2.7.13.3</ecNumber>
    </recommendedName>
</protein>
<dbReference type="SMART" id="SM00388">
    <property type="entry name" value="HisKA"/>
    <property type="match status" value="1"/>
</dbReference>
<evidence type="ECO:0000256" key="1">
    <source>
        <dbReference type="ARBA" id="ARBA00000085"/>
    </source>
</evidence>
<dbReference type="PROSITE" id="PS50109">
    <property type="entry name" value="HIS_KIN"/>
    <property type="match status" value="1"/>
</dbReference>
<evidence type="ECO:0000256" key="4">
    <source>
        <dbReference type="ARBA" id="ARBA00022679"/>
    </source>
</evidence>
<feature type="transmembrane region" description="Helical" evidence="7">
    <location>
        <begin position="33"/>
        <end position="59"/>
    </location>
</feature>
<keyword evidence="6" id="KW-0902">Two-component regulatory system</keyword>
<dbReference type="Gene3D" id="1.10.287.130">
    <property type="match status" value="1"/>
</dbReference>
<keyword evidence="3" id="KW-0597">Phosphoprotein</keyword>
<dbReference type="RefSeq" id="WP_264140104.1">
    <property type="nucleotide sequence ID" value="NZ_JAOYOD010000001.1"/>
</dbReference>
<evidence type="ECO:0000256" key="3">
    <source>
        <dbReference type="ARBA" id="ARBA00022553"/>
    </source>
</evidence>
<proteinExistence type="predicted"/>
<evidence type="ECO:0000313" key="10">
    <source>
        <dbReference type="Proteomes" id="UP001300692"/>
    </source>
</evidence>
<dbReference type="GO" id="GO:0005524">
    <property type="term" value="F:ATP binding"/>
    <property type="evidence" value="ECO:0007669"/>
    <property type="project" value="UniProtKB-KW"/>
</dbReference>
<keyword evidence="7" id="KW-0812">Transmembrane</keyword>
<dbReference type="SMART" id="SM00387">
    <property type="entry name" value="HATPase_c"/>
    <property type="match status" value="1"/>
</dbReference>
<dbReference type="InterPro" id="IPR036890">
    <property type="entry name" value="HATPase_C_sf"/>
</dbReference>
<keyword evidence="10" id="KW-1185">Reference proteome</keyword>
<dbReference type="InterPro" id="IPR036097">
    <property type="entry name" value="HisK_dim/P_sf"/>
</dbReference>
<name>A0ABT3CZX4_9BACT</name>
<reference evidence="9 10" key="1">
    <citation type="submission" date="2022-10" db="EMBL/GenBank/DDBJ databases">
        <title>Comparative genomics and taxonomic characterization of three novel marine species of genus Reichenbachiella exhibiting antioxidant and polysaccharide degradation activities.</title>
        <authorList>
            <person name="Muhammad N."/>
            <person name="Lee Y.-J."/>
            <person name="Ko J."/>
            <person name="Kim S.-G."/>
        </authorList>
    </citation>
    <scope>NUCLEOTIDE SEQUENCE [LARGE SCALE GENOMIC DNA]</scope>
    <source>
        <strain evidence="9 10">ABR2-5</strain>
    </source>
</reference>
<keyword evidence="9" id="KW-0547">Nucleotide-binding</keyword>
<feature type="transmembrane region" description="Helical" evidence="7">
    <location>
        <begin position="7"/>
        <end position="27"/>
    </location>
</feature>
<dbReference type="CDD" id="cd00075">
    <property type="entry name" value="HATPase"/>
    <property type="match status" value="1"/>
</dbReference>
<keyword evidence="5" id="KW-0418">Kinase</keyword>
<keyword evidence="9" id="KW-0067">ATP-binding</keyword>
<evidence type="ECO:0000259" key="8">
    <source>
        <dbReference type="PROSITE" id="PS50109"/>
    </source>
</evidence>
<comment type="catalytic activity">
    <reaction evidence="1">
        <text>ATP + protein L-histidine = ADP + protein N-phospho-L-histidine.</text>
        <dbReference type="EC" id="2.7.13.3"/>
    </reaction>
</comment>
<evidence type="ECO:0000256" key="2">
    <source>
        <dbReference type="ARBA" id="ARBA00012438"/>
    </source>
</evidence>
<dbReference type="CDD" id="cd00082">
    <property type="entry name" value="HisKA"/>
    <property type="match status" value="1"/>
</dbReference>
<dbReference type="InterPro" id="IPR005467">
    <property type="entry name" value="His_kinase_dom"/>
</dbReference>
<keyword evidence="4" id="KW-0808">Transferase</keyword>
<evidence type="ECO:0000256" key="6">
    <source>
        <dbReference type="ARBA" id="ARBA00023012"/>
    </source>
</evidence>
<dbReference type="InterPro" id="IPR003661">
    <property type="entry name" value="HisK_dim/P_dom"/>
</dbReference>
<feature type="domain" description="Histidine kinase" evidence="8">
    <location>
        <begin position="125"/>
        <end position="344"/>
    </location>
</feature>
<evidence type="ECO:0000256" key="5">
    <source>
        <dbReference type="ARBA" id="ARBA00022777"/>
    </source>
</evidence>
<dbReference type="Pfam" id="PF02518">
    <property type="entry name" value="HATPase_c"/>
    <property type="match status" value="1"/>
</dbReference>
<evidence type="ECO:0000313" key="9">
    <source>
        <dbReference type="EMBL" id="MCV9389182.1"/>
    </source>
</evidence>
<organism evidence="9 10">
    <name type="scientific">Reichenbachiella ulvae</name>
    <dbReference type="NCBI Taxonomy" id="2980104"/>
    <lineage>
        <taxon>Bacteria</taxon>
        <taxon>Pseudomonadati</taxon>
        <taxon>Bacteroidota</taxon>
        <taxon>Cytophagia</taxon>
        <taxon>Cytophagales</taxon>
        <taxon>Reichenbachiellaceae</taxon>
        <taxon>Reichenbachiella</taxon>
    </lineage>
</organism>
<dbReference type="SUPFAM" id="SSF55874">
    <property type="entry name" value="ATPase domain of HSP90 chaperone/DNA topoisomerase II/histidine kinase"/>
    <property type="match status" value="1"/>
</dbReference>
<dbReference type="PANTHER" id="PTHR45453">
    <property type="entry name" value="PHOSPHATE REGULON SENSOR PROTEIN PHOR"/>
    <property type="match status" value="1"/>
</dbReference>
<dbReference type="InterPro" id="IPR004358">
    <property type="entry name" value="Sig_transdc_His_kin-like_C"/>
</dbReference>
<dbReference type="PANTHER" id="PTHR45453:SF1">
    <property type="entry name" value="PHOSPHATE REGULON SENSOR PROTEIN PHOR"/>
    <property type="match status" value="1"/>
</dbReference>
<dbReference type="Gene3D" id="3.30.565.10">
    <property type="entry name" value="Histidine kinase-like ATPase, C-terminal domain"/>
    <property type="match status" value="1"/>
</dbReference>
<dbReference type="PRINTS" id="PR00344">
    <property type="entry name" value="BCTRLSENSOR"/>
</dbReference>
<keyword evidence="7" id="KW-0472">Membrane</keyword>
<dbReference type="InterPro" id="IPR050351">
    <property type="entry name" value="BphY/WalK/GraS-like"/>
</dbReference>
<keyword evidence="7" id="KW-1133">Transmembrane helix</keyword>
<dbReference type="EC" id="2.7.13.3" evidence="2"/>
<evidence type="ECO:0000256" key="7">
    <source>
        <dbReference type="SAM" id="Phobius"/>
    </source>
</evidence>
<dbReference type="Proteomes" id="UP001300692">
    <property type="component" value="Unassembled WGS sequence"/>
</dbReference>
<dbReference type="Pfam" id="PF00512">
    <property type="entry name" value="HisKA"/>
    <property type="match status" value="1"/>
</dbReference>
<dbReference type="SUPFAM" id="SSF47384">
    <property type="entry name" value="Homodimeric domain of signal transducing histidine kinase"/>
    <property type="match status" value="1"/>
</dbReference>
<dbReference type="InterPro" id="IPR003594">
    <property type="entry name" value="HATPase_dom"/>
</dbReference>
<accession>A0ABT3CZX4</accession>
<dbReference type="EMBL" id="JAOYOD010000001">
    <property type="protein sequence ID" value="MCV9389182.1"/>
    <property type="molecule type" value="Genomic_DNA"/>
</dbReference>
<sequence length="346" mass="39355">MLLNSRGLAIILSGCIAAIALGSLLLLPDIPVYAYWLVFFVSFGTGYILINVVLEFLFFRELRSIYKMFEQIRANDLSQLEPNKKFGHSSINQIHQEIYDYAHGKQSEIEELKQLAKFRRQFLADVSHELKTPIFAAQGFVHTLLDGAIDDKKNRMKFLKRAAKNLDGLDMLVQDLLTVSHMEAGDITMQKEPVDICEMIYEIFDQMEDNAEKHNITLKMNEPRYEEIKVIADPQRIYQVLLNLITNAVKYSDEGGRVEVSLNEAGSKLDIRVKDNGIGIPSEHLNRIFERFYRVDKSRSKAIGGTGLGLSIVKHIVEAHKSEIKVVSSPGQGSTFSFRLDKYKPQ</sequence>
<gene>
    <name evidence="9" type="ORF">N7U62_21130</name>
</gene>